<dbReference type="Pfam" id="PF01987">
    <property type="entry name" value="AIM24"/>
    <property type="match status" value="1"/>
</dbReference>
<dbReference type="AlphaFoldDB" id="A0A1D3L0X4"/>
<dbReference type="KEGG" id="mcub:MCBB_0630"/>
<dbReference type="SUPFAM" id="SSF51219">
    <property type="entry name" value="TRAP-like"/>
    <property type="match status" value="1"/>
</dbReference>
<keyword evidence="2" id="KW-1185">Reference proteome</keyword>
<accession>A0A1D3L0X4</accession>
<dbReference type="OrthoDB" id="298062at2157"/>
<protein>
    <recommendedName>
        <fullName evidence="3">AIM24 family protein</fullName>
    </recommendedName>
</protein>
<dbReference type="InterPro" id="IPR016031">
    <property type="entry name" value="Trp_RNA-bd_attenuator-like_dom"/>
</dbReference>
<dbReference type="PATRIC" id="fig|129848.4.peg.635"/>
<reference evidence="1 2" key="1">
    <citation type="submission" date="2016-08" db="EMBL/GenBank/DDBJ databases">
        <authorList>
            <person name="Seilhamer J.J."/>
        </authorList>
    </citation>
    <scope>NUCLEOTIDE SEQUENCE [LARGE SCALE GENOMIC DNA]</scope>
    <source>
        <strain evidence="1">Buetzberg</strain>
    </source>
</reference>
<proteinExistence type="predicted"/>
<evidence type="ECO:0000313" key="1">
    <source>
        <dbReference type="EMBL" id="SCG85203.1"/>
    </source>
</evidence>
<name>A0A1D3L0X4_9EURY</name>
<dbReference type="InterPro" id="IPR002838">
    <property type="entry name" value="AIM24"/>
</dbReference>
<gene>
    <name evidence="1" type="ORF">MCBB_0630</name>
</gene>
<evidence type="ECO:0000313" key="2">
    <source>
        <dbReference type="Proteomes" id="UP000094707"/>
    </source>
</evidence>
<dbReference type="PANTHER" id="PTHR38074:SF1">
    <property type="entry name" value="ALTERED INHERITANCE OF MITOCHONDRIA PROTEIN 24, MITOCHONDRIAL"/>
    <property type="match status" value="1"/>
</dbReference>
<dbReference type="PANTHER" id="PTHR38074">
    <property type="entry name" value="ALTERED INHERITANCE OF MITOCHONDRIA PROTEIN 24, MITOCHONDRIAL"/>
    <property type="match status" value="1"/>
</dbReference>
<dbReference type="Gene3D" id="3.60.160.10">
    <property type="entry name" value="Mitochondrial biogenesis AIM24"/>
    <property type="match status" value="1"/>
</dbReference>
<sequence>MYCPSCGTDTGDAKYCPNCGENIKTELNSNENTIKPQLCEDTGFTSKYSVTEFVRNTMQKDSGDETFELENDHLLDVKLDGRVWAKKGAMIAYTGDVHFKREGSLEHGLGKFVKKAVTGEATTMMKMDGYGHVYLADNGKTVTILNLQNERIYVNGNDVLAFEDGIEWDIKIMSQGSSMMSGGLFNIKLEGTGMVAITTHYTPLTLEVKPGHPVMTDPNATVAWSGGISPSLKTNIDFKTLIGKDSGETYQMKFEGEGFVILQPYEEVYNLHG</sequence>
<dbReference type="STRING" id="118062.MCBB_0630"/>
<evidence type="ECO:0008006" key="3">
    <source>
        <dbReference type="Google" id="ProtNLM"/>
    </source>
</evidence>
<dbReference type="GeneID" id="30411487"/>
<organism evidence="1 2">
    <name type="scientific">Methanobacterium congolense</name>
    <dbReference type="NCBI Taxonomy" id="118062"/>
    <lineage>
        <taxon>Archaea</taxon>
        <taxon>Methanobacteriati</taxon>
        <taxon>Methanobacteriota</taxon>
        <taxon>Methanomada group</taxon>
        <taxon>Methanobacteria</taxon>
        <taxon>Methanobacteriales</taxon>
        <taxon>Methanobacteriaceae</taxon>
        <taxon>Methanobacterium</taxon>
    </lineage>
</organism>
<dbReference type="EMBL" id="LT607756">
    <property type="protein sequence ID" value="SCG85203.1"/>
    <property type="molecule type" value="Genomic_DNA"/>
</dbReference>
<dbReference type="Proteomes" id="UP000094707">
    <property type="component" value="Chromosome I"/>
</dbReference>
<dbReference type="RefSeq" id="WP_084789743.1">
    <property type="nucleotide sequence ID" value="NZ_LT607756.1"/>
</dbReference>
<dbReference type="InterPro" id="IPR036983">
    <property type="entry name" value="AIM24_sf"/>
</dbReference>